<organism evidence="2 3">
    <name type="scientific">Portunus trituberculatus</name>
    <name type="common">Swimming crab</name>
    <name type="synonym">Neptunus trituberculatus</name>
    <dbReference type="NCBI Taxonomy" id="210409"/>
    <lineage>
        <taxon>Eukaryota</taxon>
        <taxon>Metazoa</taxon>
        <taxon>Ecdysozoa</taxon>
        <taxon>Arthropoda</taxon>
        <taxon>Crustacea</taxon>
        <taxon>Multicrustacea</taxon>
        <taxon>Malacostraca</taxon>
        <taxon>Eumalacostraca</taxon>
        <taxon>Eucarida</taxon>
        <taxon>Decapoda</taxon>
        <taxon>Pleocyemata</taxon>
        <taxon>Brachyura</taxon>
        <taxon>Eubrachyura</taxon>
        <taxon>Portunoidea</taxon>
        <taxon>Portunidae</taxon>
        <taxon>Portuninae</taxon>
        <taxon>Portunus</taxon>
    </lineage>
</organism>
<proteinExistence type="predicted"/>
<dbReference type="Proteomes" id="UP000324222">
    <property type="component" value="Unassembled WGS sequence"/>
</dbReference>
<keyword evidence="3" id="KW-1185">Reference proteome</keyword>
<evidence type="ECO:0000313" key="3">
    <source>
        <dbReference type="Proteomes" id="UP000324222"/>
    </source>
</evidence>
<protein>
    <submittedName>
        <fullName evidence="2">Uncharacterized protein</fullName>
    </submittedName>
</protein>
<accession>A0A5B7G3Q0</accession>
<evidence type="ECO:0000313" key="2">
    <source>
        <dbReference type="EMBL" id="MPC52075.1"/>
    </source>
</evidence>
<name>A0A5B7G3Q0_PORTR</name>
<sequence length="97" mass="11032">MRICRVSCCTSLQSWLPGADTVVCVAVSRRGARRRAREEARYSHSGRGTAGLAHHPALTTLRSLHSCLYSATPRKPKESREEAKRYLMYILREKERS</sequence>
<feature type="region of interest" description="Disordered" evidence="1">
    <location>
        <begin position="35"/>
        <end position="54"/>
    </location>
</feature>
<evidence type="ECO:0000256" key="1">
    <source>
        <dbReference type="SAM" id="MobiDB-lite"/>
    </source>
</evidence>
<dbReference type="AlphaFoldDB" id="A0A5B7G3Q0"/>
<reference evidence="2 3" key="1">
    <citation type="submission" date="2019-05" db="EMBL/GenBank/DDBJ databases">
        <title>Another draft genome of Portunus trituberculatus and its Hox gene families provides insights of decapod evolution.</title>
        <authorList>
            <person name="Jeong J.-H."/>
            <person name="Song I."/>
            <person name="Kim S."/>
            <person name="Choi T."/>
            <person name="Kim D."/>
            <person name="Ryu S."/>
            <person name="Kim W."/>
        </authorList>
    </citation>
    <scope>NUCLEOTIDE SEQUENCE [LARGE SCALE GENOMIC DNA]</scope>
    <source>
        <tissue evidence="2">Muscle</tissue>
    </source>
</reference>
<dbReference type="EMBL" id="VSRR010010607">
    <property type="protein sequence ID" value="MPC52075.1"/>
    <property type="molecule type" value="Genomic_DNA"/>
</dbReference>
<gene>
    <name evidence="2" type="ORF">E2C01_045935</name>
</gene>
<comment type="caution">
    <text evidence="2">The sequence shown here is derived from an EMBL/GenBank/DDBJ whole genome shotgun (WGS) entry which is preliminary data.</text>
</comment>